<evidence type="ECO:0000256" key="1">
    <source>
        <dbReference type="SAM" id="MobiDB-lite"/>
    </source>
</evidence>
<dbReference type="KEGG" id="ftj:FTUN_8076"/>
<organism evidence="2 3">
    <name type="scientific">Frigoriglobus tundricola</name>
    <dbReference type="NCBI Taxonomy" id="2774151"/>
    <lineage>
        <taxon>Bacteria</taxon>
        <taxon>Pseudomonadati</taxon>
        <taxon>Planctomycetota</taxon>
        <taxon>Planctomycetia</taxon>
        <taxon>Gemmatales</taxon>
        <taxon>Gemmataceae</taxon>
        <taxon>Frigoriglobus</taxon>
    </lineage>
</organism>
<evidence type="ECO:0000313" key="2">
    <source>
        <dbReference type="EMBL" id="QJX00446.1"/>
    </source>
</evidence>
<protein>
    <submittedName>
        <fullName evidence="2">Uncharacterized protein</fullName>
    </submittedName>
</protein>
<gene>
    <name evidence="2" type="ORF">FTUN_8076</name>
</gene>
<reference evidence="3" key="1">
    <citation type="submission" date="2020-05" db="EMBL/GenBank/DDBJ databases">
        <title>Frigoriglobus tundricola gen. nov., sp. nov., a psychrotolerant cellulolytic planctomycete of the family Gemmataceae with two divergent copies of 16S rRNA gene.</title>
        <authorList>
            <person name="Kulichevskaya I.S."/>
            <person name="Ivanova A.A."/>
            <person name="Naumoff D.G."/>
            <person name="Beletsky A.V."/>
            <person name="Rijpstra W.I.C."/>
            <person name="Sinninghe Damste J.S."/>
            <person name="Mardanov A.V."/>
            <person name="Ravin N.V."/>
            <person name="Dedysh S.N."/>
        </authorList>
    </citation>
    <scope>NUCLEOTIDE SEQUENCE [LARGE SCALE GENOMIC DNA]</scope>
    <source>
        <strain evidence="3">PL17</strain>
    </source>
</reference>
<feature type="region of interest" description="Disordered" evidence="1">
    <location>
        <begin position="1"/>
        <end position="39"/>
    </location>
</feature>
<keyword evidence="3" id="KW-1185">Reference proteome</keyword>
<proteinExistence type="predicted"/>
<dbReference type="AlphaFoldDB" id="A0A6M5Z2Y8"/>
<sequence>MKVGLFSTRRAPSHRTKKLPGAAATPVTHWDDRRATGNKSRGRVRFNDRFGLNHFI</sequence>
<name>A0A6M5Z2Y8_9BACT</name>
<dbReference type="Proteomes" id="UP000503447">
    <property type="component" value="Chromosome"/>
</dbReference>
<dbReference type="EMBL" id="CP053452">
    <property type="protein sequence ID" value="QJX00446.1"/>
    <property type="molecule type" value="Genomic_DNA"/>
</dbReference>
<evidence type="ECO:0000313" key="3">
    <source>
        <dbReference type="Proteomes" id="UP000503447"/>
    </source>
</evidence>
<accession>A0A6M5Z2Y8</accession>